<dbReference type="PANTHER" id="PTHR23333">
    <property type="entry name" value="UBX DOMAIN CONTAINING PROTEIN"/>
    <property type="match status" value="1"/>
</dbReference>
<keyword evidence="6" id="KW-0333">Golgi apparatus</keyword>
<dbReference type="SMART" id="SM00553">
    <property type="entry name" value="SEP"/>
    <property type="match status" value="1"/>
</dbReference>
<evidence type="ECO:0000256" key="6">
    <source>
        <dbReference type="ARBA" id="ARBA00023034"/>
    </source>
</evidence>
<protein>
    <recommendedName>
        <fullName evidence="4">NSFL1 cofactor p47</fullName>
    </recommendedName>
    <alternativeName>
        <fullName evidence="10">p97 cofactor p47</fullName>
    </alternativeName>
</protein>
<reference evidence="15" key="1">
    <citation type="submission" date="2025-08" db="UniProtKB">
        <authorList>
            <consortium name="RefSeq"/>
        </authorList>
    </citation>
    <scope>IDENTIFICATION</scope>
    <source>
        <tissue evidence="15">Gonad</tissue>
    </source>
</reference>
<dbReference type="Pfam" id="PF14555">
    <property type="entry name" value="UBA_4"/>
    <property type="match status" value="1"/>
</dbReference>
<dbReference type="PROSITE" id="PS50033">
    <property type="entry name" value="UBX"/>
    <property type="match status" value="1"/>
</dbReference>
<dbReference type="GO" id="GO:0005813">
    <property type="term" value="C:centrosome"/>
    <property type="evidence" value="ECO:0007669"/>
    <property type="project" value="UniProtKB-SubCell"/>
</dbReference>
<dbReference type="FunFam" id="3.10.20.90:FF:000093">
    <property type="entry name" value="NSFL1 (P97) cofactor (P47)"/>
    <property type="match status" value="1"/>
</dbReference>
<feature type="domain" description="SEP" evidence="13">
    <location>
        <begin position="186"/>
        <end position="251"/>
    </location>
</feature>
<evidence type="ECO:0000256" key="8">
    <source>
        <dbReference type="ARBA" id="ARBA00023212"/>
    </source>
</evidence>
<feature type="compositionally biased region" description="Polar residues" evidence="11">
    <location>
        <begin position="52"/>
        <end position="65"/>
    </location>
</feature>
<evidence type="ECO:0000256" key="4">
    <source>
        <dbReference type="ARBA" id="ARBA00019548"/>
    </source>
</evidence>
<dbReference type="InterPro" id="IPR009060">
    <property type="entry name" value="UBA-like_sf"/>
</dbReference>
<dbReference type="GO" id="GO:0031468">
    <property type="term" value="P:nuclear membrane reassembly"/>
    <property type="evidence" value="ECO:0007669"/>
    <property type="project" value="TreeGrafter"/>
</dbReference>
<evidence type="ECO:0000256" key="1">
    <source>
        <dbReference type="ARBA" id="ARBA00004123"/>
    </source>
</evidence>
<dbReference type="FunFam" id="1.10.8.10:FF:000020">
    <property type="entry name" value="NSFL1 (p97) cofactor (p47)"/>
    <property type="match status" value="1"/>
</dbReference>
<dbReference type="InterPro" id="IPR012989">
    <property type="entry name" value="SEP_domain"/>
</dbReference>
<dbReference type="GO" id="GO:0043161">
    <property type="term" value="P:proteasome-mediated ubiquitin-dependent protein catabolic process"/>
    <property type="evidence" value="ECO:0007669"/>
    <property type="project" value="TreeGrafter"/>
</dbReference>
<dbReference type="GO" id="GO:1990730">
    <property type="term" value="C:VCP-NSFL1C complex"/>
    <property type="evidence" value="ECO:0007669"/>
    <property type="project" value="UniProtKB-ARBA"/>
</dbReference>
<feature type="domain" description="UBX" evidence="12">
    <location>
        <begin position="302"/>
        <end position="379"/>
    </location>
</feature>
<keyword evidence="8" id="KW-0206">Cytoskeleton</keyword>
<proteinExistence type="predicted"/>
<keyword evidence="9" id="KW-0539">Nucleus</keyword>
<evidence type="ECO:0000313" key="14">
    <source>
        <dbReference type="Proteomes" id="UP000515135"/>
    </source>
</evidence>
<dbReference type="FunFam" id="3.30.420.210:FF:000001">
    <property type="entry name" value="NSFL1 (P97) cofactor (P47)"/>
    <property type="match status" value="1"/>
</dbReference>
<evidence type="ECO:0000313" key="15">
    <source>
        <dbReference type="RefSeq" id="XP_019619041.1"/>
    </source>
</evidence>
<dbReference type="GO" id="GO:0005795">
    <property type="term" value="C:Golgi stack"/>
    <property type="evidence" value="ECO:0007669"/>
    <property type="project" value="UniProtKB-SubCell"/>
</dbReference>
<dbReference type="OrthoDB" id="25887at2759"/>
<dbReference type="Gene3D" id="1.10.8.10">
    <property type="entry name" value="DNA helicase RuvA subunit, C-terminal domain"/>
    <property type="match status" value="1"/>
</dbReference>
<dbReference type="Gene3D" id="3.30.420.210">
    <property type="entry name" value="SEP domain"/>
    <property type="match status" value="1"/>
</dbReference>
<comment type="subcellular location">
    <subcellularLocation>
        <location evidence="2">Cytoplasm</location>
        <location evidence="2">Cytoskeleton</location>
        <location evidence="2">Microtubule organizing center</location>
        <location evidence="2">Centrosome</location>
    </subcellularLocation>
    <subcellularLocation>
        <location evidence="3">Golgi apparatus</location>
        <location evidence="3">Golgi stack</location>
    </subcellularLocation>
    <subcellularLocation>
        <location evidence="1">Nucleus</location>
    </subcellularLocation>
</comment>
<accession>A0A6P4YPD1</accession>
<dbReference type="Proteomes" id="UP000515135">
    <property type="component" value="Unplaced"/>
</dbReference>
<feature type="region of interest" description="Disordered" evidence="11">
    <location>
        <begin position="45"/>
        <end position="128"/>
    </location>
</feature>
<dbReference type="SUPFAM" id="SSF54236">
    <property type="entry name" value="Ubiquitin-like"/>
    <property type="match status" value="1"/>
</dbReference>
<dbReference type="PANTHER" id="PTHR23333:SF20">
    <property type="entry name" value="NSFL1 COFACTOR P47"/>
    <property type="match status" value="1"/>
</dbReference>
<dbReference type="PROSITE" id="PS51399">
    <property type="entry name" value="SEP"/>
    <property type="match status" value="1"/>
</dbReference>
<dbReference type="GO" id="GO:0005829">
    <property type="term" value="C:cytosol"/>
    <property type="evidence" value="ECO:0007669"/>
    <property type="project" value="TreeGrafter"/>
</dbReference>
<evidence type="ECO:0000256" key="7">
    <source>
        <dbReference type="ARBA" id="ARBA00023121"/>
    </source>
</evidence>
<dbReference type="GeneID" id="109465975"/>
<dbReference type="RefSeq" id="XP_019619041.1">
    <property type="nucleotide sequence ID" value="XM_019763482.1"/>
</dbReference>
<dbReference type="AlphaFoldDB" id="A0A6P4YPD1"/>
<dbReference type="GO" id="GO:0007030">
    <property type="term" value="P:Golgi organization"/>
    <property type="evidence" value="ECO:0007669"/>
    <property type="project" value="TreeGrafter"/>
</dbReference>
<dbReference type="InterPro" id="IPR036241">
    <property type="entry name" value="NSFL1C_SEP_dom_sf"/>
</dbReference>
<evidence type="ECO:0000256" key="2">
    <source>
        <dbReference type="ARBA" id="ARBA00004300"/>
    </source>
</evidence>
<dbReference type="GO" id="GO:0061025">
    <property type="term" value="P:membrane fusion"/>
    <property type="evidence" value="ECO:0007669"/>
    <property type="project" value="TreeGrafter"/>
</dbReference>
<gene>
    <name evidence="15" type="primary">LOC109465975</name>
</gene>
<dbReference type="CDD" id="cd14348">
    <property type="entry name" value="UBA_p47"/>
    <property type="match status" value="1"/>
</dbReference>
<keyword evidence="5" id="KW-0963">Cytoplasm</keyword>
<dbReference type="SMART" id="SM00166">
    <property type="entry name" value="UBX"/>
    <property type="match status" value="1"/>
</dbReference>
<sequence length="381" mass="41087">MADKDELQSQFVAVTGVDQGRAKFFLESAQWDLQVAIAHFYDAGGDDAMEETSPQAAGTSATQPGGSAKGGRSQGSSRFGSVAAFRRQESESDEEEGQAYYAGGSEHGGGQQILGPPKKKSNPNPDDVVDKLFQSAKDHGAETVEPEEAAARPKPLAFKGTGYRLGATEEDTQVVQGERDASRRQEKTIALRMWKNGFTVDDGELRAYDDPANQEFLNSINKGEVPLELIRMCRGLEVALNLEDHRHEEWAPPKVAVKAFSGEGHKLGSPTPNVVCAPAAAAASGDRKTNEATAQSNVGLKDSEPTTSIQIRLADGSRLVAKFNHTNRVSDVRQFIATARPETAVTPFVLMTTFPNKELTDESQTLAEANLLNAVIVQKMK</sequence>
<dbReference type="GO" id="GO:0043130">
    <property type="term" value="F:ubiquitin binding"/>
    <property type="evidence" value="ECO:0007669"/>
    <property type="project" value="TreeGrafter"/>
</dbReference>
<dbReference type="Gene3D" id="3.10.20.90">
    <property type="entry name" value="Phosphatidylinositol 3-kinase Catalytic Subunit, Chain A, domain 1"/>
    <property type="match status" value="1"/>
</dbReference>
<dbReference type="Pfam" id="PF00789">
    <property type="entry name" value="UBX"/>
    <property type="match status" value="1"/>
</dbReference>
<keyword evidence="7" id="KW-0446">Lipid-binding</keyword>
<keyword evidence="14" id="KW-1185">Reference proteome</keyword>
<evidence type="ECO:0000259" key="13">
    <source>
        <dbReference type="PROSITE" id="PS51399"/>
    </source>
</evidence>
<dbReference type="InterPro" id="IPR001012">
    <property type="entry name" value="UBX_dom"/>
</dbReference>
<evidence type="ECO:0000256" key="5">
    <source>
        <dbReference type="ARBA" id="ARBA00022490"/>
    </source>
</evidence>
<dbReference type="GO" id="GO:0008289">
    <property type="term" value="F:lipid binding"/>
    <property type="evidence" value="ECO:0007669"/>
    <property type="project" value="UniProtKB-KW"/>
</dbReference>
<evidence type="ECO:0000259" key="12">
    <source>
        <dbReference type="PROSITE" id="PS50033"/>
    </source>
</evidence>
<dbReference type="GO" id="GO:0005634">
    <property type="term" value="C:nucleus"/>
    <property type="evidence" value="ECO:0007669"/>
    <property type="project" value="UniProtKB-SubCell"/>
</dbReference>
<dbReference type="InterPro" id="IPR029071">
    <property type="entry name" value="Ubiquitin-like_domsf"/>
</dbReference>
<evidence type="ECO:0000256" key="11">
    <source>
        <dbReference type="SAM" id="MobiDB-lite"/>
    </source>
</evidence>
<dbReference type="SUPFAM" id="SSF102848">
    <property type="entry name" value="NSFL1 (p97 ATPase) cofactor p47, SEP domain"/>
    <property type="match status" value="1"/>
</dbReference>
<dbReference type="GO" id="GO:0000045">
    <property type="term" value="P:autophagosome assembly"/>
    <property type="evidence" value="ECO:0007669"/>
    <property type="project" value="TreeGrafter"/>
</dbReference>
<organism evidence="14 15">
    <name type="scientific">Branchiostoma belcheri</name>
    <name type="common">Amphioxus</name>
    <dbReference type="NCBI Taxonomy" id="7741"/>
    <lineage>
        <taxon>Eukaryota</taxon>
        <taxon>Metazoa</taxon>
        <taxon>Chordata</taxon>
        <taxon>Cephalochordata</taxon>
        <taxon>Leptocardii</taxon>
        <taxon>Amphioxiformes</taxon>
        <taxon>Branchiostomatidae</taxon>
        <taxon>Branchiostoma</taxon>
    </lineage>
</organism>
<evidence type="ECO:0000256" key="10">
    <source>
        <dbReference type="ARBA" id="ARBA00030329"/>
    </source>
</evidence>
<dbReference type="Pfam" id="PF08059">
    <property type="entry name" value="SEP"/>
    <property type="match status" value="1"/>
</dbReference>
<dbReference type="KEGG" id="bbel:109465975"/>
<evidence type="ECO:0000256" key="3">
    <source>
        <dbReference type="ARBA" id="ARBA00004348"/>
    </source>
</evidence>
<evidence type="ECO:0000256" key="9">
    <source>
        <dbReference type="ARBA" id="ARBA00023242"/>
    </source>
</evidence>
<dbReference type="SUPFAM" id="SSF46934">
    <property type="entry name" value="UBA-like"/>
    <property type="match status" value="1"/>
</dbReference>
<name>A0A6P4YPD1_BRABE</name>